<evidence type="ECO:0000259" key="1">
    <source>
        <dbReference type="PROSITE" id="PS51186"/>
    </source>
</evidence>
<protein>
    <submittedName>
        <fullName evidence="2">GNAT family N-acetyltransferase</fullName>
    </submittedName>
</protein>
<dbReference type="InterPro" id="IPR052564">
    <property type="entry name" value="N-acetyltrans/Recomb-assoc"/>
</dbReference>
<reference evidence="2" key="2">
    <citation type="journal article" date="2021" name="PeerJ">
        <title>Extensive microbial diversity within the chicken gut microbiome revealed by metagenomics and culture.</title>
        <authorList>
            <person name="Gilroy R."/>
            <person name="Ravi A."/>
            <person name="Getino M."/>
            <person name="Pursley I."/>
            <person name="Horton D.L."/>
            <person name="Alikhan N.F."/>
            <person name="Baker D."/>
            <person name="Gharbi K."/>
            <person name="Hall N."/>
            <person name="Watson M."/>
            <person name="Adriaenssens E.M."/>
            <person name="Foster-Nyarko E."/>
            <person name="Jarju S."/>
            <person name="Secka A."/>
            <person name="Antonio M."/>
            <person name="Oren A."/>
            <person name="Chaudhuri R.R."/>
            <person name="La Ragione R."/>
            <person name="Hildebrand F."/>
            <person name="Pallen M.J."/>
        </authorList>
    </citation>
    <scope>NUCLEOTIDE SEQUENCE</scope>
    <source>
        <strain evidence="2">CHK189-12415</strain>
    </source>
</reference>
<dbReference type="PROSITE" id="PS51186">
    <property type="entry name" value="GNAT"/>
    <property type="match status" value="1"/>
</dbReference>
<dbReference type="Pfam" id="PF13673">
    <property type="entry name" value="Acetyltransf_10"/>
    <property type="match status" value="1"/>
</dbReference>
<dbReference type="InterPro" id="IPR016181">
    <property type="entry name" value="Acyl_CoA_acyltransferase"/>
</dbReference>
<dbReference type="Proteomes" id="UP000824241">
    <property type="component" value="Unassembled WGS sequence"/>
</dbReference>
<reference evidence="2" key="1">
    <citation type="submission" date="2020-10" db="EMBL/GenBank/DDBJ databases">
        <authorList>
            <person name="Gilroy R."/>
        </authorList>
    </citation>
    <scope>NUCLEOTIDE SEQUENCE</scope>
    <source>
        <strain evidence="2">CHK189-12415</strain>
    </source>
</reference>
<dbReference type="CDD" id="cd04301">
    <property type="entry name" value="NAT_SF"/>
    <property type="match status" value="1"/>
</dbReference>
<organism evidence="2 3">
    <name type="scientific">Candidatus Faecivivens stercoravium</name>
    <dbReference type="NCBI Taxonomy" id="2840803"/>
    <lineage>
        <taxon>Bacteria</taxon>
        <taxon>Bacillati</taxon>
        <taxon>Bacillota</taxon>
        <taxon>Clostridia</taxon>
        <taxon>Eubacteriales</taxon>
        <taxon>Oscillospiraceae</taxon>
        <taxon>Oscillospiraceae incertae sedis</taxon>
        <taxon>Candidatus Faecivivens</taxon>
    </lineage>
</organism>
<dbReference type="InterPro" id="IPR000182">
    <property type="entry name" value="GNAT_dom"/>
</dbReference>
<dbReference type="AlphaFoldDB" id="A0A9D1J4A7"/>
<dbReference type="PANTHER" id="PTHR43451">
    <property type="entry name" value="ACETYLTRANSFERASE (GNAT) FAMILY PROTEIN"/>
    <property type="match status" value="1"/>
</dbReference>
<dbReference type="SUPFAM" id="SSF55729">
    <property type="entry name" value="Acyl-CoA N-acyltransferases (Nat)"/>
    <property type="match status" value="1"/>
</dbReference>
<dbReference type="EMBL" id="DVHA01000100">
    <property type="protein sequence ID" value="HIR60531.1"/>
    <property type="molecule type" value="Genomic_DNA"/>
</dbReference>
<gene>
    <name evidence="2" type="ORF">IAB37_03035</name>
</gene>
<sequence length="158" mass="17900">MQLTIRPYTPADLPEMVKLFQETVRRVCVKDYTPVQIEAWVGKVDLASWEKTLAEHTTLLAFDGEALAGFGDIRADGYLDRLYVRWDLQGQGVGTALCDRLETAGDFSRVFTEASITARPFFAHRGYQVIQAQQVVRHGIVLQNYVMEKNNKVFSEKG</sequence>
<evidence type="ECO:0000313" key="2">
    <source>
        <dbReference type="EMBL" id="HIR60531.1"/>
    </source>
</evidence>
<evidence type="ECO:0000313" key="3">
    <source>
        <dbReference type="Proteomes" id="UP000824241"/>
    </source>
</evidence>
<dbReference type="GO" id="GO:0016747">
    <property type="term" value="F:acyltransferase activity, transferring groups other than amino-acyl groups"/>
    <property type="evidence" value="ECO:0007669"/>
    <property type="project" value="InterPro"/>
</dbReference>
<dbReference type="Gene3D" id="3.40.630.30">
    <property type="match status" value="1"/>
</dbReference>
<dbReference type="PANTHER" id="PTHR43451:SF1">
    <property type="entry name" value="ACETYLTRANSFERASE"/>
    <property type="match status" value="1"/>
</dbReference>
<feature type="domain" description="N-acetyltransferase" evidence="1">
    <location>
        <begin position="3"/>
        <end position="152"/>
    </location>
</feature>
<comment type="caution">
    <text evidence="2">The sequence shown here is derived from an EMBL/GenBank/DDBJ whole genome shotgun (WGS) entry which is preliminary data.</text>
</comment>
<proteinExistence type="predicted"/>
<accession>A0A9D1J4A7</accession>
<name>A0A9D1J4A7_9FIRM</name>